<evidence type="ECO:0000256" key="1">
    <source>
        <dbReference type="SAM" id="MobiDB-lite"/>
    </source>
</evidence>
<comment type="caution">
    <text evidence="2">The sequence shown here is derived from an EMBL/GenBank/DDBJ whole genome shotgun (WGS) entry which is preliminary data.</text>
</comment>
<protein>
    <submittedName>
        <fullName evidence="2">Uncharacterized protein</fullName>
    </submittedName>
</protein>
<keyword evidence="3" id="KW-1185">Reference proteome</keyword>
<dbReference type="Proteomes" id="UP000179807">
    <property type="component" value="Unassembled WGS sequence"/>
</dbReference>
<dbReference type="GeneID" id="94843700"/>
<feature type="region of interest" description="Disordered" evidence="1">
    <location>
        <begin position="71"/>
        <end position="98"/>
    </location>
</feature>
<proteinExistence type="predicted"/>
<dbReference type="VEuPathDB" id="TrichDB:TRFO_33293"/>
<gene>
    <name evidence="2" type="ORF">TRFO_33293</name>
</gene>
<reference evidence="2" key="1">
    <citation type="submission" date="2016-10" db="EMBL/GenBank/DDBJ databases">
        <authorList>
            <person name="Benchimol M."/>
            <person name="Almeida L.G."/>
            <person name="Vasconcelos A.T."/>
            <person name="Perreira-Neves A."/>
            <person name="Rosa I.A."/>
            <person name="Tasca T."/>
            <person name="Bogo M.R."/>
            <person name="de Souza W."/>
        </authorList>
    </citation>
    <scope>NUCLEOTIDE SEQUENCE [LARGE SCALE GENOMIC DNA]</scope>
    <source>
        <strain evidence="2">K</strain>
    </source>
</reference>
<organism evidence="2 3">
    <name type="scientific">Tritrichomonas foetus</name>
    <dbReference type="NCBI Taxonomy" id="1144522"/>
    <lineage>
        <taxon>Eukaryota</taxon>
        <taxon>Metamonada</taxon>
        <taxon>Parabasalia</taxon>
        <taxon>Tritrichomonadida</taxon>
        <taxon>Tritrichomonadidae</taxon>
        <taxon>Tritrichomonas</taxon>
    </lineage>
</organism>
<name>A0A1J4JRB9_9EUKA</name>
<dbReference type="RefSeq" id="XP_068353198.1">
    <property type="nucleotide sequence ID" value="XM_068508996.1"/>
</dbReference>
<sequence length="524" mass="60755">MCISIHHRCIRHDSGQPLFLFKYSRHFFYTMFETPIFTCTCPATDSESNDTTLIDFHQKLSYNDLIFQESSSPSPSYIESDDSTDEDNLQKPSSSDSKFQTEISIRNLSEIPSNCNSNIFSPIQIDYTSYFLSDFMNISTDPLIKSKFIYNSYLFKRDIENLLLFIPKQFYPNKDCYPCPLFPLCLMNFKDIDTWFKHIFDVHNDLLPYKEPFNQHISNFIPNLSNSTLAISLPSFDFPKALPCFVPYSNSCTKNNKDFFYHLIHHMNDNNDFSELLKSGCFFSLFVDSAHRTGVIPTYENIFHIPMMDNIIFLKKDIHFQTFHFCYDTDNSDTDPHDNNLVPFNNDNNNTNTPPWIGISKDSNIVDDLPILFEDGGLIVPSNHLSLEEGKLSFHKNSINETTSKVEDREITIINRDTNSSSMEYATTLYPNLVGNPPQILPFALSQCNDAPRYLKPFFLFLWKIVQSMNLMNSLPIFIDNSSDIHTTSYDLEIPQFKIKIVDYPIEVPQTNIKTRNTNIEMLK</sequence>
<dbReference type="AlphaFoldDB" id="A0A1J4JRB9"/>
<accession>A0A1J4JRB9</accession>
<evidence type="ECO:0000313" key="3">
    <source>
        <dbReference type="Proteomes" id="UP000179807"/>
    </source>
</evidence>
<evidence type="ECO:0000313" key="2">
    <source>
        <dbReference type="EMBL" id="OHT00062.1"/>
    </source>
</evidence>
<dbReference type="EMBL" id="MLAK01000972">
    <property type="protein sequence ID" value="OHT00062.1"/>
    <property type="molecule type" value="Genomic_DNA"/>
</dbReference>